<keyword evidence="1" id="KW-1133">Transmembrane helix</keyword>
<comment type="caution">
    <text evidence="2">The sequence shown here is derived from an EMBL/GenBank/DDBJ whole genome shotgun (WGS) entry which is preliminary data.</text>
</comment>
<evidence type="ECO:0000256" key="1">
    <source>
        <dbReference type="SAM" id="Phobius"/>
    </source>
</evidence>
<dbReference type="Proteomes" id="UP000018888">
    <property type="component" value="Unassembled WGS sequence"/>
</dbReference>
<evidence type="ECO:0000313" key="3">
    <source>
        <dbReference type="Proteomes" id="UP000018888"/>
    </source>
</evidence>
<organism evidence="2 3">
    <name type="scientific">Rhizophagus irregularis (strain DAOM 181602 / DAOM 197198 / MUCL 43194)</name>
    <name type="common">Arbuscular mycorrhizal fungus</name>
    <name type="synonym">Glomus intraradices</name>
    <dbReference type="NCBI Taxonomy" id="747089"/>
    <lineage>
        <taxon>Eukaryota</taxon>
        <taxon>Fungi</taxon>
        <taxon>Fungi incertae sedis</taxon>
        <taxon>Mucoromycota</taxon>
        <taxon>Glomeromycotina</taxon>
        <taxon>Glomeromycetes</taxon>
        <taxon>Glomerales</taxon>
        <taxon>Glomeraceae</taxon>
        <taxon>Rhizophagus</taxon>
    </lineage>
</organism>
<reference evidence="2 3" key="2">
    <citation type="journal article" date="2018" name="New Phytol.">
        <title>High intraspecific genome diversity in the model arbuscular mycorrhizal symbiont Rhizophagus irregularis.</title>
        <authorList>
            <person name="Chen E.C.H."/>
            <person name="Morin E."/>
            <person name="Beaudet D."/>
            <person name="Noel J."/>
            <person name="Yildirir G."/>
            <person name="Ndikumana S."/>
            <person name="Charron P."/>
            <person name="St-Onge C."/>
            <person name="Giorgi J."/>
            <person name="Kruger M."/>
            <person name="Marton T."/>
            <person name="Ropars J."/>
            <person name="Grigoriev I.V."/>
            <person name="Hainaut M."/>
            <person name="Henrissat B."/>
            <person name="Roux C."/>
            <person name="Martin F."/>
            <person name="Corradi N."/>
        </authorList>
    </citation>
    <scope>NUCLEOTIDE SEQUENCE [LARGE SCALE GENOMIC DNA]</scope>
    <source>
        <strain evidence="2 3">DAOM 197198</strain>
    </source>
</reference>
<keyword evidence="1" id="KW-0472">Membrane</keyword>
<name>A0A2P4QH97_RHIID</name>
<reference evidence="2 3" key="1">
    <citation type="journal article" date="2013" name="Proc. Natl. Acad. Sci. U.S.A.">
        <title>Genome of an arbuscular mycorrhizal fungus provides insight into the oldest plant symbiosis.</title>
        <authorList>
            <person name="Tisserant E."/>
            <person name="Malbreil M."/>
            <person name="Kuo A."/>
            <person name="Kohler A."/>
            <person name="Symeonidi A."/>
            <person name="Balestrini R."/>
            <person name="Charron P."/>
            <person name="Duensing N."/>
            <person name="Frei Dit Frey N."/>
            <person name="Gianinazzi-Pearson V."/>
            <person name="Gilbert L.B."/>
            <person name="Handa Y."/>
            <person name="Herr J.R."/>
            <person name="Hijri M."/>
            <person name="Koul R."/>
            <person name="Kawaguchi M."/>
            <person name="Krajinski F."/>
            <person name="Lammers P.J."/>
            <person name="Masclaux F.G."/>
            <person name="Murat C."/>
            <person name="Morin E."/>
            <person name="Ndikumana S."/>
            <person name="Pagni M."/>
            <person name="Petitpierre D."/>
            <person name="Requena N."/>
            <person name="Rosikiewicz P."/>
            <person name="Riley R."/>
            <person name="Saito K."/>
            <person name="San Clemente H."/>
            <person name="Shapiro H."/>
            <person name="van Tuinen D."/>
            <person name="Becard G."/>
            <person name="Bonfante P."/>
            <person name="Paszkowski U."/>
            <person name="Shachar-Hill Y.Y."/>
            <person name="Tuskan G.A."/>
            <person name="Young P.W."/>
            <person name="Sanders I.R."/>
            <person name="Henrissat B."/>
            <person name="Rensing S.A."/>
            <person name="Grigoriev I.V."/>
            <person name="Corradi N."/>
            <person name="Roux C."/>
            <person name="Martin F."/>
        </authorList>
    </citation>
    <scope>NUCLEOTIDE SEQUENCE [LARGE SCALE GENOMIC DNA]</scope>
    <source>
        <strain evidence="2 3">DAOM 197198</strain>
    </source>
</reference>
<sequence>MFYLRFVFRFHFIVMFLQFFNLCFIFRFHFIVMFLQLFYLCFIFRFHFIKIESYFVIIIYKLSSMTCFCLIRL</sequence>
<dbReference type="AlphaFoldDB" id="A0A2P4QH97"/>
<feature type="transmembrane region" description="Helical" evidence="1">
    <location>
        <begin position="30"/>
        <end position="48"/>
    </location>
</feature>
<accession>A0A2P4QH97</accession>
<protein>
    <submittedName>
        <fullName evidence="2">Uncharacterized protein</fullName>
    </submittedName>
</protein>
<keyword evidence="3" id="KW-1185">Reference proteome</keyword>
<evidence type="ECO:0000313" key="2">
    <source>
        <dbReference type="EMBL" id="POG76986.1"/>
    </source>
</evidence>
<gene>
    <name evidence="2" type="ORF">GLOIN_2v1552219</name>
</gene>
<proteinExistence type="predicted"/>
<dbReference type="EMBL" id="AUPC02000045">
    <property type="protein sequence ID" value="POG76986.1"/>
    <property type="molecule type" value="Genomic_DNA"/>
</dbReference>
<keyword evidence="1" id="KW-0812">Transmembrane</keyword>
<feature type="transmembrane region" description="Helical" evidence="1">
    <location>
        <begin position="6"/>
        <end position="25"/>
    </location>
</feature>